<evidence type="ECO:0000313" key="2">
    <source>
        <dbReference type="Proteomes" id="UP000800200"/>
    </source>
</evidence>
<dbReference type="EMBL" id="ML994740">
    <property type="protein sequence ID" value="KAF2175197.1"/>
    <property type="molecule type" value="Genomic_DNA"/>
</dbReference>
<protein>
    <submittedName>
        <fullName evidence="1">Uncharacterized protein</fullName>
    </submittedName>
</protein>
<accession>A0A6A6D751</accession>
<sequence>MNWVEEILDCQKDISNVKEIRTTLSETWGERNEESADEGMEDKQRSVLVVTDLVRKKADKAGVKIIVQSGMGYGEVNQNATLWVEEGGDQVCMGIGKRLRHRMEAKDTNERQWLWHDMKGTSSLKEYLIDPVAGGLGLMLIEVWLTRETMEGKLQDRNALQILKITSLNIQVLHEQNYM</sequence>
<gene>
    <name evidence="1" type="ORF">K469DRAFT_684391</name>
</gene>
<evidence type="ECO:0000313" key="1">
    <source>
        <dbReference type="EMBL" id="KAF2175197.1"/>
    </source>
</evidence>
<name>A0A6A6D751_9PEZI</name>
<dbReference type="Proteomes" id="UP000800200">
    <property type="component" value="Unassembled WGS sequence"/>
</dbReference>
<proteinExistence type="predicted"/>
<keyword evidence="2" id="KW-1185">Reference proteome</keyword>
<dbReference type="AlphaFoldDB" id="A0A6A6D751"/>
<reference evidence="1" key="1">
    <citation type="journal article" date="2020" name="Stud. Mycol.">
        <title>101 Dothideomycetes genomes: a test case for predicting lifestyles and emergence of pathogens.</title>
        <authorList>
            <person name="Haridas S."/>
            <person name="Albert R."/>
            <person name="Binder M."/>
            <person name="Bloem J."/>
            <person name="Labutti K."/>
            <person name="Salamov A."/>
            <person name="Andreopoulos B."/>
            <person name="Baker S."/>
            <person name="Barry K."/>
            <person name="Bills G."/>
            <person name="Bluhm B."/>
            <person name="Cannon C."/>
            <person name="Castanera R."/>
            <person name="Culley D."/>
            <person name="Daum C."/>
            <person name="Ezra D."/>
            <person name="Gonzalez J."/>
            <person name="Henrissat B."/>
            <person name="Kuo A."/>
            <person name="Liang C."/>
            <person name="Lipzen A."/>
            <person name="Lutzoni F."/>
            <person name="Magnuson J."/>
            <person name="Mondo S."/>
            <person name="Nolan M."/>
            <person name="Ohm R."/>
            <person name="Pangilinan J."/>
            <person name="Park H.-J."/>
            <person name="Ramirez L."/>
            <person name="Alfaro M."/>
            <person name="Sun H."/>
            <person name="Tritt A."/>
            <person name="Yoshinaga Y."/>
            <person name="Zwiers L.-H."/>
            <person name="Turgeon B."/>
            <person name="Goodwin S."/>
            <person name="Spatafora J."/>
            <person name="Crous P."/>
            <person name="Grigoriev I."/>
        </authorList>
    </citation>
    <scope>NUCLEOTIDE SEQUENCE</scope>
    <source>
        <strain evidence="1">CBS 207.26</strain>
    </source>
</reference>
<organism evidence="1 2">
    <name type="scientific">Zopfia rhizophila CBS 207.26</name>
    <dbReference type="NCBI Taxonomy" id="1314779"/>
    <lineage>
        <taxon>Eukaryota</taxon>
        <taxon>Fungi</taxon>
        <taxon>Dikarya</taxon>
        <taxon>Ascomycota</taxon>
        <taxon>Pezizomycotina</taxon>
        <taxon>Dothideomycetes</taxon>
        <taxon>Dothideomycetes incertae sedis</taxon>
        <taxon>Zopfiaceae</taxon>
        <taxon>Zopfia</taxon>
    </lineage>
</organism>